<comment type="caution">
    <text evidence="1">The sequence shown here is derived from an EMBL/GenBank/DDBJ whole genome shotgun (WGS) entry which is preliminary data.</text>
</comment>
<evidence type="ECO:0000313" key="2">
    <source>
        <dbReference type="Proteomes" id="UP001163850"/>
    </source>
</evidence>
<gene>
    <name evidence="1" type="ORF">F5890DRAFT_1422149</name>
</gene>
<protein>
    <recommendedName>
        <fullName evidence="3">Reverse transcriptase RNase H-like domain-containing protein</fullName>
    </recommendedName>
</protein>
<feature type="non-terminal residue" evidence="1">
    <location>
        <position position="1"/>
    </location>
</feature>
<dbReference type="Proteomes" id="UP001163850">
    <property type="component" value="Unassembled WGS sequence"/>
</dbReference>
<sequence length="118" mass="13677">LNKRESNYSQPKLELYGLFRALRATRLWIIGAPDLVVEVDALFIRGMLDNPDIQPNATINRWIAGILLFTFTLVHVPSEQMAADGVSRRSQQPGDIQQEDTDFEDWILRSRQWIHAHY</sequence>
<proteinExistence type="predicted"/>
<evidence type="ECO:0008006" key="3">
    <source>
        <dbReference type="Google" id="ProtNLM"/>
    </source>
</evidence>
<organism evidence="1 2">
    <name type="scientific">Lentinula detonsa</name>
    <dbReference type="NCBI Taxonomy" id="2804962"/>
    <lineage>
        <taxon>Eukaryota</taxon>
        <taxon>Fungi</taxon>
        <taxon>Dikarya</taxon>
        <taxon>Basidiomycota</taxon>
        <taxon>Agaricomycotina</taxon>
        <taxon>Agaricomycetes</taxon>
        <taxon>Agaricomycetidae</taxon>
        <taxon>Agaricales</taxon>
        <taxon>Marasmiineae</taxon>
        <taxon>Omphalotaceae</taxon>
        <taxon>Lentinula</taxon>
    </lineage>
</organism>
<dbReference type="EMBL" id="MU802643">
    <property type="protein sequence ID" value="KAJ3978869.1"/>
    <property type="molecule type" value="Genomic_DNA"/>
</dbReference>
<accession>A0AA38PNT3</accession>
<evidence type="ECO:0000313" key="1">
    <source>
        <dbReference type="EMBL" id="KAJ3978869.1"/>
    </source>
</evidence>
<dbReference type="AlphaFoldDB" id="A0AA38PNT3"/>
<reference evidence="1" key="1">
    <citation type="submission" date="2022-08" db="EMBL/GenBank/DDBJ databases">
        <authorList>
            <consortium name="DOE Joint Genome Institute"/>
            <person name="Min B."/>
            <person name="Riley R."/>
            <person name="Sierra-Patev S."/>
            <person name="Naranjo-Ortiz M."/>
            <person name="Looney B."/>
            <person name="Konkel Z."/>
            <person name="Slot J.C."/>
            <person name="Sakamoto Y."/>
            <person name="Steenwyk J.L."/>
            <person name="Rokas A."/>
            <person name="Carro J."/>
            <person name="Camarero S."/>
            <person name="Ferreira P."/>
            <person name="Molpeceres G."/>
            <person name="Ruiz-Duenas F.J."/>
            <person name="Serrano A."/>
            <person name="Henrissat B."/>
            <person name="Drula E."/>
            <person name="Hughes K.W."/>
            <person name="Mata J.L."/>
            <person name="Ishikawa N.K."/>
            <person name="Vargas-Isla R."/>
            <person name="Ushijima S."/>
            <person name="Smith C.A."/>
            <person name="Ahrendt S."/>
            <person name="Andreopoulos W."/>
            <person name="He G."/>
            <person name="Labutti K."/>
            <person name="Lipzen A."/>
            <person name="Ng V."/>
            <person name="Sandor L."/>
            <person name="Barry K."/>
            <person name="Martinez A.T."/>
            <person name="Xiao Y."/>
            <person name="Gibbons J.G."/>
            <person name="Terashima K."/>
            <person name="Hibbett D.S."/>
            <person name="Grigoriev I.V."/>
        </authorList>
    </citation>
    <scope>NUCLEOTIDE SEQUENCE</scope>
    <source>
        <strain evidence="1">TFB7829</strain>
    </source>
</reference>
<name>A0AA38PNT3_9AGAR</name>